<dbReference type="EMBL" id="CM001218">
    <property type="protein sequence ID" value="KEH36800.1"/>
    <property type="molecule type" value="Genomic_DNA"/>
</dbReference>
<evidence type="ECO:0000313" key="4">
    <source>
        <dbReference type="Proteomes" id="UP000002051"/>
    </source>
</evidence>
<dbReference type="EnsemblPlants" id="KEH36800">
    <property type="protein sequence ID" value="KEH36800"/>
    <property type="gene ID" value="MTR_2g022620"/>
</dbReference>
<evidence type="ECO:0000313" key="3">
    <source>
        <dbReference type="EnsemblPlants" id="KEH36800"/>
    </source>
</evidence>
<gene>
    <name evidence="2" type="ordered locus">MTR_2g022620</name>
</gene>
<name>A0A072VF74_MEDTR</name>
<keyword evidence="1" id="KW-0472">Membrane</keyword>
<keyword evidence="1 2" id="KW-0812">Transmembrane</keyword>
<proteinExistence type="predicted"/>
<organism evidence="2 4">
    <name type="scientific">Medicago truncatula</name>
    <name type="common">Barrel medic</name>
    <name type="synonym">Medicago tribuloides</name>
    <dbReference type="NCBI Taxonomy" id="3880"/>
    <lineage>
        <taxon>Eukaryota</taxon>
        <taxon>Viridiplantae</taxon>
        <taxon>Streptophyta</taxon>
        <taxon>Embryophyta</taxon>
        <taxon>Tracheophyta</taxon>
        <taxon>Spermatophyta</taxon>
        <taxon>Magnoliopsida</taxon>
        <taxon>eudicotyledons</taxon>
        <taxon>Gunneridae</taxon>
        <taxon>Pentapetalae</taxon>
        <taxon>rosids</taxon>
        <taxon>fabids</taxon>
        <taxon>Fabales</taxon>
        <taxon>Fabaceae</taxon>
        <taxon>Papilionoideae</taxon>
        <taxon>50 kb inversion clade</taxon>
        <taxon>NPAAA clade</taxon>
        <taxon>Hologalegina</taxon>
        <taxon>IRL clade</taxon>
        <taxon>Trifolieae</taxon>
        <taxon>Medicago</taxon>
    </lineage>
</organism>
<sequence length="116" mass="13420">MEFETFLCSYYSPFTETLVHVYEGLCALAIPLWMSLVHGSAVLTKCCRLCLKGFNIQGVWVSHGLNFMWIRPYWWRFLLKEIVVVLVGGDISATLVPWLAWTIAWCYDLSCQCVPY</sequence>
<reference evidence="3" key="3">
    <citation type="submission" date="2015-04" db="UniProtKB">
        <authorList>
            <consortium name="EnsemblPlants"/>
        </authorList>
    </citation>
    <scope>IDENTIFICATION</scope>
    <source>
        <strain evidence="3">cv. Jemalong A17</strain>
    </source>
</reference>
<feature type="transmembrane region" description="Helical" evidence="1">
    <location>
        <begin position="77"/>
        <end position="100"/>
    </location>
</feature>
<accession>A0A072VF74</accession>
<evidence type="ECO:0000256" key="1">
    <source>
        <dbReference type="SAM" id="Phobius"/>
    </source>
</evidence>
<dbReference type="Proteomes" id="UP000002051">
    <property type="component" value="Chromosome 2"/>
</dbReference>
<keyword evidence="1" id="KW-1133">Transmembrane helix</keyword>
<evidence type="ECO:0000313" key="2">
    <source>
        <dbReference type="EMBL" id="KEH36800.1"/>
    </source>
</evidence>
<reference evidence="2 4" key="2">
    <citation type="journal article" date="2014" name="BMC Genomics">
        <title>An improved genome release (version Mt4.0) for the model legume Medicago truncatula.</title>
        <authorList>
            <person name="Tang H."/>
            <person name="Krishnakumar V."/>
            <person name="Bidwell S."/>
            <person name="Rosen B."/>
            <person name="Chan A."/>
            <person name="Zhou S."/>
            <person name="Gentzbittel L."/>
            <person name="Childs K.L."/>
            <person name="Yandell M."/>
            <person name="Gundlach H."/>
            <person name="Mayer K.F."/>
            <person name="Schwartz D.C."/>
            <person name="Town C.D."/>
        </authorList>
    </citation>
    <scope>GENOME REANNOTATION</scope>
    <source>
        <strain evidence="2">A17</strain>
        <strain evidence="3 4">cv. Jemalong A17</strain>
    </source>
</reference>
<protein>
    <submittedName>
        <fullName evidence="2">Transmembrane protein, putative</fullName>
    </submittedName>
</protein>
<dbReference type="AlphaFoldDB" id="A0A072VF74"/>
<dbReference type="HOGENOM" id="CLU_2100471_0_0_1"/>
<keyword evidence="4" id="KW-1185">Reference proteome</keyword>
<feature type="transmembrane region" description="Helical" evidence="1">
    <location>
        <begin position="20"/>
        <end position="43"/>
    </location>
</feature>
<reference evidence="2 4" key="1">
    <citation type="journal article" date="2011" name="Nature">
        <title>The Medicago genome provides insight into the evolution of rhizobial symbioses.</title>
        <authorList>
            <person name="Young N.D."/>
            <person name="Debelle F."/>
            <person name="Oldroyd G.E."/>
            <person name="Geurts R."/>
            <person name="Cannon S.B."/>
            <person name="Udvardi M.K."/>
            <person name="Benedito V.A."/>
            <person name="Mayer K.F."/>
            <person name="Gouzy J."/>
            <person name="Schoof H."/>
            <person name="Van de Peer Y."/>
            <person name="Proost S."/>
            <person name="Cook D.R."/>
            <person name="Meyers B.C."/>
            <person name="Spannagl M."/>
            <person name="Cheung F."/>
            <person name="De Mita S."/>
            <person name="Krishnakumar V."/>
            <person name="Gundlach H."/>
            <person name="Zhou S."/>
            <person name="Mudge J."/>
            <person name="Bharti A.K."/>
            <person name="Murray J.D."/>
            <person name="Naoumkina M.A."/>
            <person name="Rosen B."/>
            <person name="Silverstein K.A."/>
            <person name="Tang H."/>
            <person name="Rombauts S."/>
            <person name="Zhao P.X."/>
            <person name="Zhou P."/>
            <person name="Barbe V."/>
            <person name="Bardou P."/>
            <person name="Bechner M."/>
            <person name="Bellec A."/>
            <person name="Berger A."/>
            <person name="Berges H."/>
            <person name="Bidwell S."/>
            <person name="Bisseling T."/>
            <person name="Choisne N."/>
            <person name="Couloux A."/>
            <person name="Denny R."/>
            <person name="Deshpande S."/>
            <person name="Dai X."/>
            <person name="Doyle J.J."/>
            <person name="Dudez A.M."/>
            <person name="Farmer A.D."/>
            <person name="Fouteau S."/>
            <person name="Franken C."/>
            <person name="Gibelin C."/>
            <person name="Gish J."/>
            <person name="Goldstein S."/>
            <person name="Gonzalez A.J."/>
            <person name="Green P.J."/>
            <person name="Hallab A."/>
            <person name="Hartog M."/>
            <person name="Hua A."/>
            <person name="Humphray S.J."/>
            <person name="Jeong D.H."/>
            <person name="Jing Y."/>
            <person name="Jocker A."/>
            <person name="Kenton S.M."/>
            <person name="Kim D.J."/>
            <person name="Klee K."/>
            <person name="Lai H."/>
            <person name="Lang C."/>
            <person name="Lin S."/>
            <person name="Macmil S.L."/>
            <person name="Magdelenat G."/>
            <person name="Matthews L."/>
            <person name="McCorrison J."/>
            <person name="Monaghan E.L."/>
            <person name="Mun J.H."/>
            <person name="Najar F.Z."/>
            <person name="Nicholson C."/>
            <person name="Noirot C."/>
            <person name="O'Bleness M."/>
            <person name="Paule C.R."/>
            <person name="Poulain J."/>
            <person name="Prion F."/>
            <person name="Qin B."/>
            <person name="Qu C."/>
            <person name="Retzel E.F."/>
            <person name="Riddle C."/>
            <person name="Sallet E."/>
            <person name="Samain S."/>
            <person name="Samson N."/>
            <person name="Sanders I."/>
            <person name="Saurat O."/>
            <person name="Scarpelli C."/>
            <person name="Schiex T."/>
            <person name="Segurens B."/>
            <person name="Severin A.J."/>
            <person name="Sherrier D.J."/>
            <person name="Shi R."/>
            <person name="Sims S."/>
            <person name="Singer S.R."/>
            <person name="Sinharoy S."/>
            <person name="Sterck L."/>
            <person name="Viollet A."/>
            <person name="Wang B.B."/>
            <person name="Wang K."/>
            <person name="Wang M."/>
            <person name="Wang X."/>
            <person name="Warfsmann J."/>
            <person name="Weissenbach J."/>
            <person name="White D.D."/>
            <person name="White J.D."/>
            <person name="Wiley G.B."/>
            <person name="Wincker P."/>
            <person name="Xing Y."/>
            <person name="Yang L."/>
            <person name="Yao Z."/>
            <person name="Ying F."/>
            <person name="Zhai J."/>
            <person name="Zhou L."/>
            <person name="Zuber A."/>
            <person name="Denarie J."/>
            <person name="Dixon R.A."/>
            <person name="May G.D."/>
            <person name="Schwartz D.C."/>
            <person name="Rogers J."/>
            <person name="Quetier F."/>
            <person name="Town C.D."/>
            <person name="Roe B.A."/>
        </authorList>
    </citation>
    <scope>NUCLEOTIDE SEQUENCE [LARGE SCALE GENOMIC DNA]</scope>
    <source>
        <strain evidence="2">A17</strain>
        <strain evidence="3 4">cv. Jemalong A17</strain>
    </source>
</reference>